<dbReference type="InParanoid" id="A0A1V8TBZ8"/>
<evidence type="ECO:0000313" key="2">
    <source>
        <dbReference type="EMBL" id="OQO08909.1"/>
    </source>
</evidence>
<evidence type="ECO:0000256" key="1">
    <source>
        <dbReference type="SAM" id="MobiDB-lite"/>
    </source>
</evidence>
<name>A0A1V8TBZ8_9PEZI</name>
<feature type="region of interest" description="Disordered" evidence="1">
    <location>
        <begin position="1"/>
        <end position="44"/>
    </location>
</feature>
<dbReference type="PANTHER" id="PTHR38167">
    <property type="entry name" value="C2H2-TYPE DOMAIN-CONTAINING PROTEIN"/>
    <property type="match status" value="1"/>
</dbReference>
<accession>A0A1V8TBZ8</accession>
<dbReference type="STRING" id="1507870.A0A1V8TBZ8"/>
<dbReference type="PANTHER" id="PTHR38167:SF1">
    <property type="entry name" value="C2H2-TYPE DOMAIN-CONTAINING PROTEIN"/>
    <property type="match status" value="1"/>
</dbReference>
<dbReference type="Proteomes" id="UP000192596">
    <property type="component" value="Unassembled WGS sequence"/>
</dbReference>
<dbReference type="OrthoDB" id="5422613at2759"/>
<keyword evidence="3" id="KW-1185">Reference proteome</keyword>
<organism evidence="2 3">
    <name type="scientific">Cryoendolithus antarcticus</name>
    <dbReference type="NCBI Taxonomy" id="1507870"/>
    <lineage>
        <taxon>Eukaryota</taxon>
        <taxon>Fungi</taxon>
        <taxon>Dikarya</taxon>
        <taxon>Ascomycota</taxon>
        <taxon>Pezizomycotina</taxon>
        <taxon>Dothideomycetes</taxon>
        <taxon>Dothideomycetidae</taxon>
        <taxon>Cladosporiales</taxon>
        <taxon>Cladosporiaceae</taxon>
        <taxon>Cryoendolithus</taxon>
    </lineage>
</organism>
<reference evidence="3" key="1">
    <citation type="submission" date="2017-03" db="EMBL/GenBank/DDBJ databases">
        <title>Genomes of endolithic fungi from Antarctica.</title>
        <authorList>
            <person name="Coleine C."/>
            <person name="Masonjones S."/>
            <person name="Stajich J.E."/>
        </authorList>
    </citation>
    <scope>NUCLEOTIDE SEQUENCE [LARGE SCALE GENOMIC DNA]</scope>
    <source>
        <strain evidence="3">CCFEE 5527</strain>
    </source>
</reference>
<feature type="compositionally biased region" description="Acidic residues" evidence="1">
    <location>
        <begin position="13"/>
        <end position="26"/>
    </location>
</feature>
<dbReference type="EMBL" id="NAJO01000011">
    <property type="protein sequence ID" value="OQO08909.1"/>
    <property type="molecule type" value="Genomic_DNA"/>
</dbReference>
<comment type="caution">
    <text evidence="2">The sequence shown here is derived from an EMBL/GenBank/DDBJ whole genome shotgun (WGS) entry which is preliminary data.</text>
</comment>
<proteinExistence type="predicted"/>
<gene>
    <name evidence="2" type="ORF">B0A48_05799</name>
</gene>
<dbReference type="AlphaFoldDB" id="A0A1V8TBZ8"/>
<protein>
    <submittedName>
        <fullName evidence="2">Uncharacterized protein</fullName>
    </submittedName>
</protein>
<evidence type="ECO:0000313" key="3">
    <source>
        <dbReference type="Proteomes" id="UP000192596"/>
    </source>
</evidence>
<sequence length="289" mass="31709">MSRIAPEVIDIGSSDDDEASVDSNDEELPRRAHGSPTPPPNGMTLSEAIATVSEQTLRDVLTKVCAGQRSSRAFVTNLLSHPVPGPVSEKPQYQARYQNCKHCKEQYEVQSNDVVSCEKEVDYDGDFWADNDADVHGDPEELIQEDNSDYDEGAKWNCCDANGGAEGCLRSRHQPKIDPFAARRPLKQPYNVAASMPAAARLKASPPEPATHLGSVTGNAAKPISVSAKRKYVDFATCIYCPAAYDVDRNDLTACKAHSGNPVVFANQFETLLILSRPEGRRLRIRYMV</sequence>